<dbReference type="CDD" id="cd06899">
    <property type="entry name" value="lectin_legume_LecRK_Arcelin_ConA"/>
    <property type="match status" value="2"/>
</dbReference>
<evidence type="ECO:0000256" key="14">
    <source>
        <dbReference type="ARBA" id="ARBA00023136"/>
    </source>
</evidence>
<dbReference type="Gene3D" id="3.30.200.20">
    <property type="entry name" value="Phosphorylase Kinase, domain 1"/>
    <property type="match status" value="1"/>
</dbReference>
<dbReference type="GO" id="GO:0030246">
    <property type="term" value="F:carbohydrate binding"/>
    <property type="evidence" value="ECO:0007669"/>
    <property type="project" value="UniProtKB-KW"/>
</dbReference>
<feature type="compositionally biased region" description="Low complexity" evidence="18">
    <location>
        <begin position="1006"/>
        <end position="1015"/>
    </location>
</feature>
<gene>
    <name evidence="22" type="ORF">COLO4_32424</name>
</gene>
<evidence type="ECO:0000256" key="16">
    <source>
        <dbReference type="ARBA" id="ARBA00023180"/>
    </source>
</evidence>
<comment type="similarity">
    <text evidence="4">In the C-terminal section; belongs to the protein kinase superfamily. Ser/Thr protein kinase family.</text>
</comment>
<dbReference type="OrthoDB" id="2014828at2759"/>
<dbReference type="Gene3D" id="1.10.510.10">
    <property type="entry name" value="Transferase(Phosphotransferase) domain 1"/>
    <property type="match status" value="1"/>
</dbReference>
<keyword evidence="9 20" id="KW-0732">Signal</keyword>
<dbReference type="PROSITE" id="PS00308">
    <property type="entry name" value="LECTIN_LEGUME_ALPHA"/>
    <property type="match status" value="2"/>
</dbReference>
<evidence type="ECO:0000256" key="8">
    <source>
        <dbReference type="ARBA" id="ARBA00022692"/>
    </source>
</evidence>
<keyword evidence="7" id="KW-0723">Serine/threonine-protein kinase</keyword>
<evidence type="ECO:0000256" key="6">
    <source>
        <dbReference type="ARBA" id="ARBA00022475"/>
    </source>
</evidence>
<dbReference type="InterPro" id="IPR017441">
    <property type="entry name" value="Protein_kinase_ATP_BS"/>
</dbReference>
<evidence type="ECO:0000256" key="12">
    <source>
        <dbReference type="ARBA" id="ARBA00022840"/>
    </source>
</evidence>
<dbReference type="STRING" id="93759.A0A1R3GZC9"/>
<dbReference type="PROSITE" id="PS00307">
    <property type="entry name" value="LECTIN_LEGUME_BETA"/>
    <property type="match status" value="2"/>
</dbReference>
<keyword evidence="11 17" id="KW-0547">Nucleotide-binding</keyword>
<keyword evidence="7" id="KW-0418">Kinase</keyword>
<feature type="binding site" evidence="17">
    <location>
        <position position="418"/>
    </location>
    <ligand>
        <name>ATP</name>
        <dbReference type="ChEBI" id="CHEBI:30616"/>
    </ligand>
</feature>
<comment type="subcellular location">
    <subcellularLocation>
        <location evidence="1">Cell membrane</location>
    </subcellularLocation>
    <subcellularLocation>
        <location evidence="2">Membrane</location>
        <topology evidence="2">Single-pass type I membrane protein</topology>
    </subcellularLocation>
</comment>
<dbReference type="InterPro" id="IPR050528">
    <property type="entry name" value="L-type_Lectin-RKs"/>
</dbReference>
<protein>
    <recommendedName>
        <fullName evidence="5">non-specific serine/threonine protein kinase</fullName>
        <ecNumber evidence="5">2.7.11.1</ecNumber>
    </recommendedName>
</protein>
<evidence type="ECO:0000313" key="22">
    <source>
        <dbReference type="EMBL" id="OMO63474.1"/>
    </source>
</evidence>
<dbReference type="InterPro" id="IPR019825">
    <property type="entry name" value="Lectin_legB_Mn/Ca_BS"/>
</dbReference>
<dbReference type="InterPro" id="IPR001220">
    <property type="entry name" value="Legume_lectin_dom"/>
</dbReference>
<evidence type="ECO:0000256" key="4">
    <source>
        <dbReference type="ARBA" id="ARBA00010217"/>
    </source>
</evidence>
<evidence type="ECO:0000256" key="18">
    <source>
        <dbReference type="SAM" id="MobiDB-lite"/>
    </source>
</evidence>
<dbReference type="Pfam" id="PF00069">
    <property type="entry name" value="Pkinase"/>
    <property type="match status" value="1"/>
</dbReference>
<evidence type="ECO:0000256" key="15">
    <source>
        <dbReference type="ARBA" id="ARBA00023170"/>
    </source>
</evidence>
<evidence type="ECO:0000256" key="11">
    <source>
        <dbReference type="ARBA" id="ARBA00022741"/>
    </source>
</evidence>
<accession>A0A1R3GZC9</accession>
<dbReference type="PANTHER" id="PTHR27007">
    <property type="match status" value="1"/>
</dbReference>
<dbReference type="EMBL" id="AWUE01021113">
    <property type="protein sequence ID" value="OMO63474.1"/>
    <property type="molecule type" value="Genomic_DNA"/>
</dbReference>
<keyword evidence="14 19" id="KW-0472">Membrane</keyword>
<feature type="compositionally biased region" description="Low complexity" evidence="18">
    <location>
        <begin position="1023"/>
        <end position="1044"/>
    </location>
</feature>
<name>A0A1R3GZC9_9ROSI</name>
<dbReference type="SUPFAM" id="SSF56112">
    <property type="entry name" value="Protein kinase-like (PK-like)"/>
    <property type="match status" value="2"/>
</dbReference>
<comment type="similarity">
    <text evidence="3">In the N-terminal section; belongs to the leguminous lectin family.</text>
</comment>
<evidence type="ECO:0000256" key="3">
    <source>
        <dbReference type="ARBA" id="ARBA00008536"/>
    </source>
</evidence>
<evidence type="ECO:0000256" key="7">
    <source>
        <dbReference type="ARBA" id="ARBA00022527"/>
    </source>
</evidence>
<keyword evidence="12 17" id="KW-0067">ATP-binding</keyword>
<dbReference type="GO" id="GO:0005886">
    <property type="term" value="C:plasma membrane"/>
    <property type="evidence" value="ECO:0007669"/>
    <property type="project" value="UniProtKB-SubCell"/>
</dbReference>
<keyword evidence="23" id="KW-1185">Reference proteome</keyword>
<reference evidence="23" key="1">
    <citation type="submission" date="2013-09" db="EMBL/GenBank/DDBJ databases">
        <title>Corchorus olitorius genome sequencing.</title>
        <authorList>
            <person name="Alam M."/>
            <person name="Haque M.S."/>
            <person name="Islam M.S."/>
            <person name="Emdad E.M."/>
            <person name="Islam M.M."/>
            <person name="Ahmed B."/>
            <person name="Halim A."/>
            <person name="Hossen Q.M.M."/>
            <person name="Hossain M.Z."/>
            <person name="Ahmed R."/>
            <person name="Khan M.M."/>
            <person name="Islam R."/>
            <person name="Rashid M.M."/>
            <person name="Khan S.A."/>
            <person name="Rahman M.S."/>
            <person name="Alam M."/>
            <person name="Yahiya A.S."/>
            <person name="Khan M.S."/>
            <person name="Azam M.S."/>
            <person name="Haque T."/>
            <person name="Lashkar M.Z.H."/>
            <person name="Akhand A.I."/>
            <person name="Morshed G."/>
            <person name="Roy S."/>
            <person name="Uddin K.S."/>
            <person name="Rabeya T."/>
            <person name="Hossain A.S."/>
            <person name="Chowdhury A."/>
            <person name="Snigdha A.R."/>
            <person name="Mortoza M.S."/>
            <person name="Matin S.A."/>
            <person name="Hoque S.M.E."/>
            <person name="Islam M.K."/>
            <person name="Roy D.K."/>
            <person name="Haider R."/>
            <person name="Moosa M.M."/>
            <person name="Elias S.M."/>
            <person name="Hasan A.M."/>
            <person name="Jahan S."/>
            <person name="Shafiuddin M."/>
            <person name="Mahmood N."/>
            <person name="Shommy N.S."/>
        </authorList>
    </citation>
    <scope>NUCLEOTIDE SEQUENCE [LARGE SCALE GENOMIC DNA]</scope>
    <source>
        <strain evidence="23">cv. O-4</strain>
    </source>
</reference>
<evidence type="ECO:0000256" key="17">
    <source>
        <dbReference type="PROSITE-ProRule" id="PRU10141"/>
    </source>
</evidence>
<feature type="chain" id="PRO_5012751615" description="non-specific serine/threonine protein kinase" evidence="20">
    <location>
        <begin position="35"/>
        <end position="1044"/>
    </location>
</feature>
<dbReference type="GO" id="GO:0005524">
    <property type="term" value="F:ATP binding"/>
    <property type="evidence" value="ECO:0007669"/>
    <property type="project" value="UniProtKB-UniRule"/>
</dbReference>
<evidence type="ECO:0000256" key="13">
    <source>
        <dbReference type="ARBA" id="ARBA00022989"/>
    </source>
</evidence>
<feature type="region of interest" description="Disordered" evidence="18">
    <location>
        <begin position="282"/>
        <end position="304"/>
    </location>
</feature>
<dbReference type="InterPro" id="IPR011009">
    <property type="entry name" value="Kinase-like_dom_sf"/>
</dbReference>
<keyword evidence="16" id="KW-0325">Glycoprotein</keyword>
<dbReference type="PROSITE" id="PS50011">
    <property type="entry name" value="PROTEIN_KINASE_DOM"/>
    <property type="match status" value="1"/>
</dbReference>
<evidence type="ECO:0000313" key="23">
    <source>
        <dbReference type="Proteomes" id="UP000187203"/>
    </source>
</evidence>
<feature type="region of interest" description="Disordered" evidence="18">
    <location>
        <begin position="761"/>
        <end position="782"/>
    </location>
</feature>
<comment type="caution">
    <text evidence="22">The sequence shown here is derived from an EMBL/GenBank/DDBJ whole genome shotgun (WGS) entry which is preliminary data.</text>
</comment>
<dbReference type="PROSITE" id="PS00107">
    <property type="entry name" value="PROTEIN_KINASE_ATP"/>
    <property type="match status" value="1"/>
</dbReference>
<feature type="transmembrane region" description="Helical" evidence="19">
    <location>
        <begin position="315"/>
        <end position="339"/>
    </location>
</feature>
<sequence>MKAQNAESFFYPRKPASLFILCCIFSVLLRLSNATTEDDNNMNFIFPSFDPNNRQIVYQNDSFSSDNAIQLTVNQQNKGLNGSAGWATYYKPMHLWDNSSGNLLLADFTTHFSFVINSFNQSVSADGFAFFLAPNGSTIPPADSGGGHLALESGDPTHNNFNFVAVEFDTFSSPWDPHGVSDHVAIDINTVEKNLSYVPWGWSDIENGGKVNASISYNSATKNLSVFLFDTEDISRASSLSIILDLSNVPLPEWVTFGFSGTTGSASQIHTINSWNFSSTLQVPTKANPPTPPPEAAATNPTIPLVNPGKKSRTWLWVVLGVVGGAIFVLLSVLALVWLKYRRRESNLYREEFGKDEENGPEEIEDEFEKGTGPRKFTYKELHLATDEFNDIGKLGEGGFGGVYKGFLKDSNSYVAIKRVSSGSKQGLKEYGSEVKIISRLRHRNLVQLIGWCHDKKELLLVYEYMSNGSLDSHLFKENSLLTWEFRKPPCLFILCCILLLPLSNATTEDDNLNFIFTSFNPNLREIVYQGNASSSDNAIQLTVNQKNKGLYGSAGWATYYKPMHLWDNSSGNLVLADFTTHFSFVIDSLNKSSRADGFAFFLAPNGSTIPPPDSSGGGHLALENADPAFIHNQFVAVEFDTYSNKWDPDGVSDHVAIDLNTVEKYLSYSPWRWSDIENGGKVDAFISYNSTTKNLSVLLFDADDISRVNSSSLSFILDLSKVLPDWVTFGFSGTTGSLFEIHTITSWNFNSSLQVVATSSSNKANSPTPAPEAEMNQKIPPVNPRRKSRTWLWVVLGIAGGAIFALLSVLALLWFFCWREKYKHKGDDTMSWNEDMKMVTGAPREFLYRELRFATSNFTDEGLLGEGGFAPECLETYKTIKESDIYSFGVVALEIASGKQAISVIERDGNRFKTKLVEWVWELYGRDTIFEAADPRLSENYDMEQMERLLLVGLACAHPNYFARPTITQVIDMLGFKAQVPTLPLEMPASAYIAAHQATVFSSSASSSSHTTASNRSQAQFSGASVSSESSKVRASSGASTTE</sequence>
<dbReference type="AlphaFoldDB" id="A0A1R3GZC9"/>
<dbReference type="Gene3D" id="2.60.120.200">
    <property type="match status" value="2"/>
</dbReference>
<dbReference type="InterPro" id="IPR000985">
    <property type="entry name" value="Lectin_LegA_CS"/>
</dbReference>
<keyword evidence="13 19" id="KW-1133">Transmembrane helix</keyword>
<keyword evidence="8 19" id="KW-0812">Transmembrane</keyword>
<keyword evidence="15" id="KW-0675">Receptor</keyword>
<dbReference type="Proteomes" id="UP000187203">
    <property type="component" value="Unassembled WGS sequence"/>
</dbReference>
<keyword evidence="6" id="KW-1003">Cell membrane</keyword>
<dbReference type="InterPro" id="IPR013320">
    <property type="entry name" value="ConA-like_dom_sf"/>
</dbReference>
<dbReference type="EC" id="2.7.11.1" evidence="5"/>
<keyword evidence="10" id="KW-0430">Lectin</keyword>
<evidence type="ECO:0000256" key="19">
    <source>
        <dbReference type="SAM" id="Phobius"/>
    </source>
</evidence>
<feature type="region of interest" description="Disordered" evidence="18">
    <location>
        <begin position="1006"/>
        <end position="1044"/>
    </location>
</feature>
<evidence type="ECO:0000256" key="1">
    <source>
        <dbReference type="ARBA" id="ARBA00004236"/>
    </source>
</evidence>
<evidence type="ECO:0000256" key="9">
    <source>
        <dbReference type="ARBA" id="ARBA00022729"/>
    </source>
</evidence>
<organism evidence="22 23">
    <name type="scientific">Corchorus olitorius</name>
    <dbReference type="NCBI Taxonomy" id="93759"/>
    <lineage>
        <taxon>Eukaryota</taxon>
        <taxon>Viridiplantae</taxon>
        <taxon>Streptophyta</taxon>
        <taxon>Embryophyta</taxon>
        <taxon>Tracheophyta</taxon>
        <taxon>Spermatophyta</taxon>
        <taxon>Magnoliopsida</taxon>
        <taxon>eudicotyledons</taxon>
        <taxon>Gunneridae</taxon>
        <taxon>Pentapetalae</taxon>
        <taxon>rosids</taxon>
        <taxon>malvids</taxon>
        <taxon>Malvales</taxon>
        <taxon>Malvaceae</taxon>
        <taxon>Grewioideae</taxon>
        <taxon>Apeibeae</taxon>
        <taxon>Corchorus</taxon>
    </lineage>
</organism>
<keyword evidence="7" id="KW-0808">Transferase</keyword>
<feature type="signal peptide" evidence="20">
    <location>
        <begin position="1"/>
        <end position="34"/>
    </location>
</feature>
<evidence type="ECO:0000256" key="10">
    <source>
        <dbReference type="ARBA" id="ARBA00022734"/>
    </source>
</evidence>
<evidence type="ECO:0000256" key="20">
    <source>
        <dbReference type="SAM" id="SignalP"/>
    </source>
</evidence>
<dbReference type="SUPFAM" id="SSF49899">
    <property type="entry name" value="Concanavalin A-like lectins/glucanases"/>
    <property type="match status" value="2"/>
</dbReference>
<evidence type="ECO:0000256" key="2">
    <source>
        <dbReference type="ARBA" id="ARBA00004479"/>
    </source>
</evidence>
<evidence type="ECO:0000256" key="5">
    <source>
        <dbReference type="ARBA" id="ARBA00012513"/>
    </source>
</evidence>
<feature type="domain" description="Protein kinase" evidence="21">
    <location>
        <begin position="389"/>
        <end position="724"/>
    </location>
</feature>
<evidence type="ECO:0000259" key="21">
    <source>
        <dbReference type="PROSITE" id="PS50011"/>
    </source>
</evidence>
<dbReference type="GO" id="GO:0004674">
    <property type="term" value="F:protein serine/threonine kinase activity"/>
    <property type="evidence" value="ECO:0007669"/>
    <property type="project" value="UniProtKB-KW"/>
</dbReference>
<feature type="transmembrane region" description="Helical" evidence="19">
    <location>
        <begin position="792"/>
        <end position="817"/>
    </location>
</feature>
<dbReference type="Pfam" id="PF00139">
    <property type="entry name" value="Lectin_legB"/>
    <property type="match status" value="2"/>
</dbReference>
<dbReference type="FunFam" id="3.30.200.20:FF:000168">
    <property type="entry name" value="L-type lectin-domain containing receptor kinase IX.1"/>
    <property type="match status" value="1"/>
</dbReference>
<proteinExistence type="inferred from homology"/>
<dbReference type="InterPro" id="IPR000719">
    <property type="entry name" value="Prot_kinase_dom"/>
</dbReference>